<evidence type="ECO:0000256" key="1">
    <source>
        <dbReference type="SAM" id="Phobius"/>
    </source>
</evidence>
<comment type="caution">
    <text evidence="2">The sequence shown here is derived from an EMBL/GenBank/DDBJ whole genome shotgun (WGS) entry which is preliminary data.</text>
</comment>
<keyword evidence="1" id="KW-0812">Transmembrane</keyword>
<accession>Q4SX84</accession>
<organism evidence="2">
    <name type="scientific">Tetraodon nigroviridis</name>
    <name type="common">Spotted green pufferfish</name>
    <name type="synonym">Chelonodon nigroviridis</name>
    <dbReference type="NCBI Taxonomy" id="99883"/>
    <lineage>
        <taxon>Eukaryota</taxon>
        <taxon>Metazoa</taxon>
        <taxon>Chordata</taxon>
        <taxon>Craniata</taxon>
        <taxon>Vertebrata</taxon>
        <taxon>Euteleostomi</taxon>
        <taxon>Actinopterygii</taxon>
        <taxon>Neopterygii</taxon>
        <taxon>Teleostei</taxon>
        <taxon>Neoteleostei</taxon>
        <taxon>Acanthomorphata</taxon>
        <taxon>Eupercaria</taxon>
        <taxon>Tetraodontiformes</taxon>
        <taxon>Tetradontoidea</taxon>
        <taxon>Tetraodontidae</taxon>
        <taxon>Tetraodon</taxon>
    </lineage>
</organism>
<dbReference type="Gene3D" id="1.10.287.70">
    <property type="match status" value="1"/>
</dbReference>
<sequence>MKLGFNLCLQELVTAWYIGFLVLIFSSFLVYLVENKGNKEFATYADALWWGTVSF</sequence>
<evidence type="ECO:0000313" key="2">
    <source>
        <dbReference type="EMBL" id="CAF94748.1"/>
    </source>
</evidence>
<name>Q4SX84_TETNG</name>
<reference evidence="2" key="1">
    <citation type="journal article" date="2004" name="Nature">
        <title>Genome duplication in the teleost fish Tetraodon nigroviridis reveals the early vertebrate proto-karyotype.</title>
        <authorList>
            <person name="Jaillon O."/>
            <person name="Aury J.-M."/>
            <person name="Brunet F."/>
            <person name="Petit J.-L."/>
            <person name="Stange-Thomann N."/>
            <person name="Mauceli E."/>
            <person name="Bouneau L."/>
            <person name="Fischer C."/>
            <person name="Ozouf-Costaz C."/>
            <person name="Bernot A."/>
            <person name="Nicaud S."/>
            <person name="Jaffe D."/>
            <person name="Fisher S."/>
            <person name="Lutfalla G."/>
            <person name="Dossat C."/>
            <person name="Segurens B."/>
            <person name="Dasilva C."/>
            <person name="Salanoubat M."/>
            <person name="Levy M."/>
            <person name="Boudet N."/>
            <person name="Castellano S."/>
            <person name="Anthouard V."/>
            <person name="Jubin C."/>
            <person name="Castelli V."/>
            <person name="Katinka M."/>
            <person name="Vacherie B."/>
            <person name="Biemont C."/>
            <person name="Skalli Z."/>
            <person name="Cattolico L."/>
            <person name="Poulain J."/>
            <person name="De Berardinis V."/>
            <person name="Cruaud C."/>
            <person name="Duprat S."/>
            <person name="Brottier P."/>
            <person name="Coutanceau J.-P."/>
            <person name="Gouzy J."/>
            <person name="Parra G."/>
            <person name="Lardier G."/>
            <person name="Chapple C."/>
            <person name="McKernan K.J."/>
            <person name="McEwan P."/>
            <person name="Bosak S."/>
            <person name="Kellis M."/>
            <person name="Volff J.-N."/>
            <person name="Guigo R."/>
            <person name="Zody M.C."/>
            <person name="Mesirov J."/>
            <person name="Lindblad-Toh K."/>
            <person name="Birren B."/>
            <person name="Nusbaum C."/>
            <person name="Kahn D."/>
            <person name="Robinson-Rechavi M."/>
            <person name="Laudet V."/>
            <person name="Schachter V."/>
            <person name="Quetier F."/>
            <person name="Saurin W."/>
            <person name="Scarpelli C."/>
            <person name="Wincker P."/>
            <person name="Lander E.S."/>
            <person name="Weissenbach J."/>
            <person name="Roest Crollius H."/>
        </authorList>
    </citation>
    <scope>NUCLEOTIDE SEQUENCE [LARGE SCALE GENOMIC DNA]</scope>
</reference>
<keyword evidence="1" id="KW-0472">Membrane</keyword>
<feature type="non-terminal residue" evidence="2">
    <location>
        <position position="55"/>
    </location>
</feature>
<dbReference type="SUPFAM" id="SSF81324">
    <property type="entry name" value="Voltage-gated potassium channels"/>
    <property type="match status" value="1"/>
</dbReference>
<reference evidence="2" key="2">
    <citation type="submission" date="2004-02" db="EMBL/GenBank/DDBJ databases">
        <authorList>
            <consortium name="Genoscope"/>
            <consortium name="Whitehead Institute Centre for Genome Research"/>
        </authorList>
    </citation>
    <scope>NUCLEOTIDE SEQUENCE</scope>
</reference>
<dbReference type="PANTHER" id="PTHR47735:SF8">
    <property type="entry name" value="POTASSIUM VOLTAGE-GATED CHANNEL SUBFAMILY KQT MEMBER 5"/>
    <property type="match status" value="1"/>
</dbReference>
<dbReference type="GO" id="GO:0005249">
    <property type="term" value="F:voltage-gated potassium channel activity"/>
    <property type="evidence" value="ECO:0007669"/>
    <property type="project" value="InterPro"/>
</dbReference>
<dbReference type="InterPro" id="IPR003937">
    <property type="entry name" value="K_chnl_volt-dep_KCNQ"/>
</dbReference>
<protein>
    <submittedName>
        <fullName evidence="2">(spotted green pufferfish) hypothetical protein</fullName>
    </submittedName>
</protein>
<dbReference type="AlphaFoldDB" id="Q4SX84"/>
<dbReference type="OrthoDB" id="8879391at2759"/>
<keyword evidence="1" id="KW-1133">Transmembrane helix</keyword>
<dbReference type="EMBL" id="CAAE01012829">
    <property type="protein sequence ID" value="CAF94748.1"/>
    <property type="molecule type" value="Genomic_DNA"/>
</dbReference>
<dbReference type="GO" id="GO:0008076">
    <property type="term" value="C:voltage-gated potassium channel complex"/>
    <property type="evidence" value="ECO:0007669"/>
    <property type="project" value="TreeGrafter"/>
</dbReference>
<proteinExistence type="predicted"/>
<dbReference type="KEGG" id="tng:GSTEN00011071G001"/>
<gene>
    <name evidence="2" type="ORF">GSTENG00011071001</name>
</gene>
<dbReference type="PANTHER" id="PTHR47735">
    <property type="entry name" value="POTASSIUM VOLTAGE-GATED CHANNEL SUBFAMILY KQT MEMBER 4"/>
    <property type="match status" value="1"/>
</dbReference>
<feature type="transmembrane region" description="Helical" evidence="1">
    <location>
        <begin position="12"/>
        <end position="33"/>
    </location>
</feature>